<feature type="compositionally biased region" description="Pro residues" evidence="7">
    <location>
        <begin position="293"/>
        <end position="327"/>
    </location>
</feature>
<dbReference type="Proteomes" id="UP000584642">
    <property type="component" value="Unassembled WGS sequence"/>
</dbReference>
<dbReference type="Gene3D" id="1.25.40.10">
    <property type="entry name" value="Tetratricopeptide repeat domain"/>
    <property type="match status" value="1"/>
</dbReference>
<dbReference type="EMBL" id="JABFDB010000028">
    <property type="protein sequence ID" value="NYZ23585.1"/>
    <property type="molecule type" value="Genomic_DNA"/>
</dbReference>
<proteinExistence type="predicted"/>
<dbReference type="SMART" id="SM00138">
    <property type="entry name" value="MeTrc"/>
    <property type="match status" value="1"/>
</dbReference>
<keyword evidence="5" id="KW-0949">S-adenosyl-L-methionine</keyword>
<dbReference type="PANTHER" id="PTHR24422">
    <property type="entry name" value="CHEMOTAXIS PROTEIN METHYLTRANSFERASE"/>
    <property type="match status" value="1"/>
</dbReference>
<evidence type="ECO:0000256" key="3">
    <source>
        <dbReference type="ARBA" id="ARBA00022603"/>
    </source>
</evidence>
<name>A0ABX2TLP9_9PROT</name>
<feature type="region of interest" description="Disordered" evidence="7">
    <location>
        <begin position="273"/>
        <end position="338"/>
    </location>
</feature>
<protein>
    <recommendedName>
        <fullName evidence="2">protein-glutamate O-methyltransferase</fullName>
        <ecNumber evidence="2">2.1.1.80</ecNumber>
    </recommendedName>
</protein>
<keyword evidence="3" id="KW-0489">Methyltransferase</keyword>
<feature type="repeat" description="TPR" evidence="6">
    <location>
        <begin position="372"/>
        <end position="405"/>
    </location>
</feature>
<dbReference type="InterPro" id="IPR019734">
    <property type="entry name" value="TPR_rpt"/>
</dbReference>
<dbReference type="PROSITE" id="PS50123">
    <property type="entry name" value="CHER"/>
    <property type="match status" value="1"/>
</dbReference>
<comment type="catalytic activity">
    <reaction evidence="1">
        <text>L-glutamyl-[protein] + S-adenosyl-L-methionine = [protein]-L-glutamate 5-O-methyl ester + S-adenosyl-L-homocysteine</text>
        <dbReference type="Rhea" id="RHEA:24452"/>
        <dbReference type="Rhea" id="RHEA-COMP:10208"/>
        <dbReference type="Rhea" id="RHEA-COMP:10311"/>
        <dbReference type="ChEBI" id="CHEBI:29973"/>
        <dbReference type="ChEBI" id="CHEBI:57856"/>
        <dbReference type="ChEBI" id="CHEBI:59789"/>
        <dbReference type="ChEBI" id="CHEBI:82795"/>
        <dbReference type="EC" id="2.1.1.80"/>
    </reaction>
</comment>
<evidence type="ECO:0000313" key="10">
    <source>
        <dbReference type="Proteomes" id="UP000584642"/>
    </source>
</evidence>
<dbReference type="InterPro" id="IPR050903">
    <property type="entry name" value="Bact_Chemotaxis_MeTrfase"/>
</dbReference>
<dbReference type="InterPro" id="IPR022642">
    <property type="entry name" value="CheR_C"/>
</dbReference>
<dbReference type="Gene3D" id="1.10.155.10">
    <property type="entry name" value="Chemotaxis receptor methyltransferase CheR, N-terminal domain"/>
    <property type="match status" value="1"/>
</dbReference>
<reference evidence="9 10" key="1">
    <citation type="submission" date="2020-05" db="EMBL/GenBank/DDBJ databases">
        <title>Azospirillum oleiclasticum sp. nov, a nitrogen-fixing and heavy crude oil-emulsifying bacterium isolated from the crude oil of Yumen Oilfield.</title>
        <authorList>
            <person name="Wu D."/>
            <person name="Cai M."/>
            <person name="Zhang X."/>
        </authorList>
    </citation>
    <scope>NUCLEOTIDE SEQUENCE [LARGE SCALE GENOMIC DNA]</scope>
    <source>
        <strain evidence="9 10">ROY-1-1-2</strain>
    </source>
</reference>
<dbReference type="EC" id="2.1.1.80" evidence="2"/>
<dbReference type="InterPro" id="IPR029063">
    <property type="entry name" value="SAM-dependent_MTases_sf"/>
</dbReference>
<dbReference type="PRINTS" id="PR00996">
    <property type="entry name" value="CHERMTFRASE"/>
</dbReference>
<evidence type="ECO:0000256" key="5">
    <source>
        <dbReference type="ARBA" id="ARBA00022691"/>
    </source>
</evidence>
<sequence>MDPLIADPAFPTLKALAIDLTGMAYYAEKDDALAAALGRRMAARGVARGDVYAAMLEGGGSAEEREALVVELTIGETYFFRYQAQWSALTELVLPDLFARNRPLRRLSLWSAGCSIGAEPYTAAILLRDRFAREAEGWDVRILGTDINRTSLATARAARYTPWAFRATPDAVRDRCFAADGHLWELRPEYRKGVVFEPHNLIRDPIPPDRERQPDLILCRNVFIYFDAATNRRLAEAFHDALPEGGWLLVGHAEANAALFERFRSVMLPDSTIYQKSSDPDERPRRRTTVAPAPHPVPARPVPARPAPAHPTFPRRPLPHPAPPAAIPKPAAEPVTAAPDPGADIRAMIAHEAWQAATAACLRWLEAEPLDPLAYLHLGLLFEQRGNPARAVGAYRRALYLERGLLFAHYQLGCLLRPRDRRAALRHFHTLLGLSAVHAPDGTVAGIGGMTVADLRQATRTQIAALETTP</sequence>
<evidence type="ECO:0000259" key="8">
    <source>
        <dbReference type="PROSITE" id="PS50123"/>
    </source>
</evidence>
<evidence type="ECO:0000256" key="1">
    <source>
        <dbReference type="ARBA" id="ARBA00001541"/>
    </source>
</evidence>
<dbReference type="SUPFAM" id="SSF47757">
    <property type="entry name" value="Chemotaxis receptor methyltransferase CheR, N-terminal domain"/>
    <property type="match status" value="1"/>
</dbReference>
<organism evidence="9 10">
    <name type="scientific">Azospirillum oleiclasticum</name>
    <dbReference type="NCBI Taxonomy" id="2735135"/>
    <lineage>
        <taxon>Bacteria</taxon>
        <taxon>Pseudomonadati</taxon>
        <taxon>Pseudomonadota</taxon>
        <taxon>Alphaproteobacteria</taxon>
        <taxon>Rhodospirillales</taxon>
        <taxon>Azospirillaceae</taxon>
        <taxon>Azospirillum</taxon>
    </lineage>
</organism>
<dbReference type="Pfam" id="PF01739">
    <property type="entry name" value="CheR"/>
    <property type="match status" value="1"/>
</dbReference>
<keyword evidence="10" id="KW-1185">Reference proteome</keyword>
<dbReference type="Gene3D" id="3.40.50.150">
    <property type="entry name" value="Vaccinia Virus protein VP39"/>
    <property type="match status" value="1"/>
</dbReference>
<evidence type="ECO:0000256" key="4">
    <source>
        <dbReference type="ARBA" id="ARBA00022679"/>
    </source>
</evidence>
<dbReference type="InterPro" id="IPR011990">
    <property type="entry name" value="TPR-like_helical_dom_sf"/>
</dbReference>
<evidence type="ECO:0000256" key="2">
    <source>
        <dbReference type="ARBA" id="ARBA00012534"/>
    </source>
</evidence>
<keyword evidence="6" id="KW-0802">TPR repeat</keyword>
<dbReference type="SUPFAM" id="SSF48452">
    <property type="entry name" value="TPR-like"/>
    <property type="match status" value="1"/>
</dbReference>
<dbReference type="RefSeq" id="WP_180285358.1">
    <property type="nucleotide sequence ID" value="NZ_JABFDB010000028.1"/>
</dbReference>
<evidence type="ECO:0000313" key="9">
    <source>
        <dbReference type="EMBL" id="NYZ23585.1"/>
    </source>
</evidence>
<dbReference type="PANTHER" id="PTHR24422:SF19">
    <property type="entry name" value="CHEMOTAXIS PROTEIN METHYLTRANSFERASE"/>
    <property type="match status" value="1"/>
</dbReference>
<evidence type="ECO:0000256" key="6">
    <source>
        <dbReference type="PROSITE-ProRule" id="PRU00339"/>
    </source>
</evidence>
<accession>A0ABX2TLP9</accession>
<comment type="caution">
    <text evidence="9">The sequence shown here is derived from an EMBL/GenBank/DDBJ whole genome shotgun (WGS) entry which is preliminary data.</text>
</comment>
<dbReference type="PROSITE" id="PS50005">
    <property type="entry name" value="TPR"/>
    <property type="match status" value="1"/>
</dbReference>
<dbReference type="SUPFAM" id="SSF53335">
    <property type="entry name" value="S-adenosyl-L-methionine-dependent methyltransferases"/>
    <property type="match status" value="1"/>
</dbReference>
<dbReference type="InterPro" id="IPR000780">
    <property type="entry name" value="CheR_MeTrfase"/>
</dbReference>
<feature type="domain" description="CheR-type methyltransferase" evidence="8">
    <location>
        <begin position="1"/>
        <end position="279"/>
    </location>
</feature>
<dbReference type="InterPro" id="IPR036804">
    <property type="entry name" value="CheR_N_sf"/>
</dbReference>
<gene>
    <name evidence="9" type="ORF">HND93_28130</name>
</gene>
<keyword evidence="4" id="KW-0808">Transferase</keyword>
<evidence type="ECO:0000256" key="7">
    <source>
        <dbReference type="SAM" id="MobiDB-lite"/>
    </source>
</evidence>